<dbReference type="InterPro" id="IPR004264">
    <property type="entry name" value="Transposase_23"/>
</dbReference>
<evidence type="ECO:0000259" key="1">
    <source>
        <dbReference type="Pfam" id="PF03017"/>
    </source>
</evidence>
<dbReference type="EMBL" id="JAUHHV010000003">
    <property type="protein sequence ID" value="KAK1429894.1"/>
    <property type="molecule type" value="Genomic_DNA"/>
</dbReference>
<accession>A0AAD8KWE9</accession>
<evidence type="ECO:0000313" key="3">
    <source>
        <dbReference type="Proteomes" id="UP001229421"/>
    </source>
</evidence>
<dbReference type="AlphaFoldDB" id="A0AAD8KWE9"/>
<feature type="domain" description="Transposase Tnp1/En/Spm-like" evidence="1">
    <location>
        <begin position="17"/>
        <end position="62"/>
    </location>
</feature>
<organism evidence="2 3">
    <name type="scientific">Tagetes erecta</name>
    <name type="common">African marigold</name>
    <dbReference type="NCBI Taxonomy" id="13708"/>
    <lineage>
        <taxon>Eukaryota</taxon>
        <taxon>Viridiplantae</taxon>
        <taxon>Streptophyta</taxon>
        <taxon>Embryophyta</taxon>
        <taxon>Tracheophyta</taxon>
        <taxon>Spermatophyta</taxon>
        <taxon>Magnoliopsida</taxon>
        <taxon>eudicotyledons</taxon>
        <taxon>Gunneridae</taxon>
        <taxon>Pentapetalae</taxon>
        <taxon>asterids</taxon>
        <taxon>campanulids</taxon>
        <taxon>Asterales</taxon>
        <taxon>Asteraceae</taxon>
        <taxon>Asteroideae</taxon>
        <taxon>Heliantheae alliance</taxon>
        <taxon>Tageteae</taxon>
        <taxon>Tagetes</taxon>
    </lineage>
</organism>
<protein>
    <recommendedName>
        <fullName evidence="1">Transposase Tnp1/En/Spm-like domain-containing protein</fullName>
    </recommendedName>
</protein>
<dbReference type="Pfam" id="PF03017">
    <property type="entry name" value="Transposase_23"/>
    <property type="match status" value="1"/>
</dbReference>
<sequence length="66" mass="7542">MLYCGFIIEAKVGDEFFLKSILNSTKIVARGWVKSLDPNQLVGSIELGQEWCEVNVQVPIKKMKIW</sequence>
<proteinExistence type="predicted"/>
<evidence type="ECO:0000313" key="2">
    <source>
        <dbReference type="EMBL" id="KAK1429894.1"/>
    </source>
</evidence>
<keyword evidence="3" id="KW-1185">Reference proteome</keyword>
<reference evidence="2" key="1">
    <citation type="journal article" date="2023" name="bioRxiv">
        <title>Improved chromosome-level genome assembly for marigold (Tagetes erecta).</title>
        <authorList>
            <person name="Jiang F."/>
            <person name="Yuan L."/>
            <person name="Wang S."/>
            <person name="Wang H."/>
            <person name="Xu D."/>
            <person name="Wang A."/>
            <person name="Fan W."/>
        </authorList>
    </citation>
    <scope>NUCLEOTIDE SEQUENCE</scope>
    <source>
        <strain evidence="2">WSJ</strain>
        <tissue evidence="2">Leaf</tissue>
    </source>
</reference>
<name>A0AAD8KWE9_TARER</name>
<dbReference type="Proteomes" id="UP001229421">
    <property type="component" value="Unassembled WGS sequence"/>
</dbReference>
<comment type="caution">
    <text evidence="2">The sequence shown here is derived from an EMBL/GenBank/DDBJ whole genome shotgun (WGS) entry which is preliminary data.</text>
</comment>
<gene>
    <name evidence="2" type="ORF">QVD17_12217</name>
</gene>